<name>A0A2S5TLD9_9GAMM</name>
<dbReference type="InterPro" id="IPR000385">
    <property type="entry name" value="MoaA_NifB_PqqE_Fe-S-bd_CS"/>
</dbReference>
<dbReference type="HAMAP" id="MF_01225_B">
    <property type="entry name" value="MoaA_B"/>
    <property type="match status" value="1"/>
</dbReference>
<dbReference type="EC" id="4.1.99.22" evidence="1 12"/>
<dbReference type="PANTHER" id="PTHR22960:SF0">
    <property type="entry name" value="MOLYBDENUM COFACTOR BIOSYNTHESIS PROTEIN 1"/>
    <property type="match status" value="1"/>
</dbReference>
<feature type="binding site" evidence="12">
    <location>
        <position position="163"/>
    </location>
    <ligand>
        <name>GTP</name>
        <dbReference type="ChEBI" id="CHEBI:37565"/>
    </ligand>
</feature>
<comment type="similarity">
    <text evidence="12">Belongs to the radical SAM superfamily. MoaA family.</text>
</comment>
<keyword evidence="8 12" id="KW-0342">GTP-binding</keyword>
<protein>
    <recommendedName>
        <fullName evidence="1 12">GTP 3',8-cyclase</fullName>
        <ecNumber evidence="1 12">4.1.99.22</ecNumber>
    </recommendedName>
    <alternativeName>
        <fullName evidence="12">Molybdenum cofactor biosynthesis protein A</fullName>
    </alternativeName>
</protein>
<evidence type="ECO:0000256" key="6">
    <source>
        <dbReference type="ARBA" id="ARBA00023004"/>
    </source>
</evidence>
<feature type="binding site" evidence="12">
    <location>
        <position position="128"/>
    </location>
    <ligand>
        <name>S-adenosyl-L-methionine</name>
        <dbReference type="ChEBI" id="CHEBI:59789"/>
    </ligand>
</feature>
<dbReference type="PANTHER" id="PTHR22960">
    <property type="entry name" value="MOLYBDOPTERIN COFACTOR SYNTHESIS PROTEIN A"/>
    <property type="match status" value="1"/>
</dbReference>
<dbReference type="PROSITE" id="PS01305">
    <property type="entry name" value="MOAA_NIFB_PQQE"/>
    <property type="match status" value="1"/>
</dbReference>
<dbReference type="CDD" id="cd01335">
    <property type="entry name" value="Radical_SAM"/>
    <property type="match status" value="1"/>
</dbReference>
<evidence type="ECO:0000256" key="11">
    <source>
        <dbReference type="ARBA" id="ARBA00048697"/>
    </source>
</evidence>
<dbReference type="SFLD" id="SFLDG01386">
    <property type="entry name" value="main_SPASM_domain-containing"/>
    <property type="match status" value="1"/>
</dbReference>
<reference evidence="14 15" key="1">
    <citation type="submission" date="2018-02" db="EMBL/GenBank/DDBJ databases">
        <title>Genome sequencing of Solimonas sp. HR-BB.</title>
        <authorList>
            <person name="Lee Y."/>
            <person name="Jeon C.O."/>
        </authorList>
    </citation>
    <scope>NUCLEOTIDE SEQUENCE [LARGE SCALE GENOMIC DNA]</scope>
    <source>
        <strain evidence="14 15">HR-BB</strain>
    </source>
</reference>
<dbReference type="InterPro" id="IPR013785">
    <property type="entry name" value="Aldolase_TIM"/>
</dbReference>
<evidence type="ECO:0000256" key="5">
    <source>
        <dbReference type="ARBA" id="ARBA00022741"/>
    </source>
</evidence>
<dbReference type="InterPro" id="IPR006638">
    <property type="entry name" value="Elp3/MiaA/NifB-like_rSAM"/>
</dbReference>
<dbReference type="PROSITE" id="PS51918">
    <property type="entry name" value="RADICAL_SAM"/>
    <property type="match status" value="1"/>
</dbReference>
<keyword evidence="2 12" id="KW-0004">4Fe-4S</keyword>
<dbReference type="AlphaFoldDB" id="A0A2S5TLD9"/>
<feature type="binding site" evidence="12">
    <location>
        <position position="29"/>
    </location>
    <ligand>
        <name>[4Fe-4S] cluster</name>
        <dbReference type="ChEBI" id="CHEBI:49883"/>
        <label>1</label>
        <note>4Fe-4S-S-AdoMet</note>
    </ligand>
</feature>
<dbReference type="SFLD" id="SFLDS00029">
    <property type="entry name" value="Radical_SAM"/>
    <property type="match status" value="1"/>
</dbReference>
<dbReference type="GO" id="GO:0061798">
    <property type="term" value="F:GTP 3',8'-cyclase activity"/>
    <property type="evidence" value="ECO:0007669"/>
    <property type="project" value="UniProtKB-UniRule"/>
</dbReference>
<comment type="catalytic activity">
    <reaction evidence="11 12">
        <text>GTP + AH2 + S-adenosyl-L-methionine = (8S)-3',8-cyclo-7,8-dihydroguanosine 5'-triphosphate + 5'-deoxyadenosine + L-methionine + A + H(+)</text>
        <dbReference type="Rhea" id="RHEA:49576"/>
        <dbReference type="ChEBI" id="CHEBI:13193"/>
        <dbReference type="ChEBI" id="CHEBI:15378"/>
        <dbReference type="ChEBI" id="CHEBI:17319"/>
        <dbReference type="ChEBI" id="CHEBI:17499"/>
        <dbReference type="ChEBI" id="CHEBI:37565"/>
        <dbReference type="ChEBI" id="CHEBI:57844"/>
        <dbReference type="ChEBI" id="CHEBI:59789"/>
        <dbReference type="ChEBI" id="CHEBI:131766"/>
        <dbReference type="EC" id="4.1.99.22"/>
    </reaction>
</comment>
<dbReference type="RefSeq" id="WP_104228765.1">
    <property type="nucleotide sequence ID" value="NZ_PSNW01000001.1"/>
</dbReference>
<dbReference type="InterPro" id="IPR050105">
    <property type="entry name" value="MoCo_biosynth_MoaA/MoaC"/>
</dbReference>
<dbReference type="OrthoDB" id="9763993at2"/>
<dbReference type="InterPro" id="IPR040064">
    <property type="entry name" value="MoaA-like"/>
</dbReference>
<evidence type="ECO:0000256" key="4">
    <source>
        <dbReference type="ARBA" id="ARBA00022723"/>
    </source>
</evidence>
<feature type="domain" description="Radical SAM core" evidence="13">
    <location>
        <begin position="13"/>
        <end position="236"/>
    </location>
</feature>
<dbReference type="SFLD" id="SFLDG01383">
    <property type="entry name" value="cyclic_pyranopterin_phosphate"/>
    <property type="match status" value="1"/>
</dbReference>
<dbReference type="Pfam" id="PF04055">
    <property type="entry name" value="Radical_SAM"/>
    <property type="match status" value="1"/>
</dbReference>
<keyword evidence="15" id="KW-1185">Reference proteome</keyword>
<comment type="function">
    <text evidence="12">Catalyzes the cyclization of GTP to (8S)-3',8-cyclo-7,8-dihydroguanosine 5'-triphosphate.</text>
</comment>
<accession>A0A2S5TLD9</accession>
<dbReference type="GO" id="GO:0061799">
    <property type="term" value="F:cyclic pyranopterin monophosphate synthase activity"/>
    <property type="evidence" value="ECO:0007669"/>
    <property type="project" value="TreeGrafter"/>
</dbReference>
<keyword evidence="10 12" id="KW-0456">Lyase</keyword>
<dbReference type="InterPro" id="IPR007197">
    <property type="entry name" value="rSAM"/>
</dbReference>
<dbReference type="Pfam" id="PF06463">
    <property type="entry name" value="Mob_synth_C"/>
    <property type="match status" value="1"/>
</dbReference>
<proteinExistence type="inferred from homology"/>
<evidence type="ECO:0000313" key="14">
    <source>
        <dbReference type="EMBL" id="PPE75799.1"/>
    </source>
</evidence>
<dbReference type="CDD" id="cd21117">
    <property type="entry name" value="Twitch_MoaA"/>
    <property type="match status" value="1"/>
</dbReference>
<evidence type="ECO:0000313" key="15">
    <source>
        <dbReference type="Proteomes" id="UP000238220"/>
    </source>
</evidence>
<feature type="binding site" evidence="12">
    <location>
        <position position="275"/>
    </location>
    <ligand>
        <name>[4Fe-4S] cluster</name>
        <dbReference type="ChEBI" id="CHEBI:49883"/>
        <label>2</label>
        <note>4Fe-4S-substrate</note>
    </ligand>
</feature>
<feature type="binding site" evidence="12">
    <location>
        <position position="22"/>
    </location>
    <ligand>
        <name>GTP</name>
        <dbReference type="ChEBI" id="CHEBI:37565"/>
    </ligand>
</feature>
<dbReference type="Proteomes" id="UP000238220">
    <property type="component" value="Unassembled WGS sequence"/>
</dbReference>
<feature type="binding site" evidence="12">
    <location>
        <position position="33"/>
    </location>
    <ligand>
        <name>[4Fe-4S] cluster</name>
        <dbReference type="ChEBI" id="CHEBI:49883"/>
        <label>1</label>
        <note>4Fe-4S-S-AdoMet</note>
    </ligand>
</feature>
<feature type="binding site" evidence="12">
    <location>
        <position position="104"/>
    </location>
    <ligand>
        <name>GTP</name>
        <dbReference type="ChEBI" id="CHEBI:37565"/>
    </ligand>
</feature>
<evidence type="ECO:0000256" key="8">
    <source>
        <dbReference type="ARBA" id="ARBA00023134"/>
    </source>
</evidence>
<comment type="pathway">
    <text evidence="12">Cofactor biosynthesis; molybdopterin biosynthesis.</text>
</comment>
<comment type="subunit">
    <text evidence="12">Monomer and homodimer.</text>
</comment>
<dbReference type="UniPathway" id="UPA00344"/>
<sequence>MADGGRRPALVDQHGRAKHKLRLSLTDRCNFRCRYCMPEEPRWIPKQQFLTRLELRSLVAEFVRLGIRNIRLTGGEPLLRPDLAGIVADLNALRPLGLERISMTTNGSRLAEALPELRRAGLDDLNISLDSVDPQRFRDMTGAELSPVMAGIDTALALGIPFKLNSVLVRGHNEQDILPLTAWSKERGMPLRFIEYMPLDAPGRWQADAVIGEPELLETLRTRYRVERLPRSEDPATLYTLDGDYRLGVISTISNPFCSSCDRLRLTVRGELYTCLFARQGTPLAPLLREGSPTELSSRIASAVWNKEAGYAAHRGPVERPITMHTLGG</sequence>
<dbReference type="SUPFAM" id="SSF102114">
    <property type="entry name" value="Radical SAM enzymes"/>
    <property type="match status" value="1"/>
</dbReference>
<gene>
    <name evidence="12 14" type="primary">moaA</name>
    <name evidence="14" type="ORF">C3942_02620</name>
</gene>
<evidence type="ECO:0000256" key="9">
    <source>
        <dbReference type="ARBA" id="ARBA00023150"/>
    </source>
</evidence>
<evidence type="ECO:0000259" key="13">
    <source>
        <dbReference type="PROSITE" id="PS51918"/>
    </source>
</evidence>
<dbReference type="GO" id="GO:1904047">
    <property type="term" value="F:S-adenosyl-L-methionine binding"/>
    <property type="evidence" value="ECO:0007669"/>
    <property type="project" value="UniProtKB-UniRule"/>
</dbReference>
<dbReference type="InterPro" id="IPR010505">
    <property type="entry name" value="MoaA_twitch"/>
</dbReference>
<dbReference type="InterPro" id="IPR058240">
    <property type="entry name" value="rSAM_sf"/>
</dbReference>
<feature type="binding site" evidence="12">
    <location>
        <position position="36"/>
    </location>
    <ligand>
        <name>[4Fe-4S] cluster</name>
        <dbReference type="ChEBI" id="CHEBI:49883"/>
        <label>1</label>
        <note>4Fe-4S-S-AdoMet</note>
    </ligand>
</feature>
<feature type="binding site" evidence="12">
    <location>
        <position position="197"/>
    </location>
    <ligand>
        <name>S-adenosyl-L-methionine</name>
        <dbReference type="ChEBI" id="CHEBI:59789"/>
    </ligand>
</feature>
<keyword evidence="6 12" id="KW-0408">Iron</keyword>
<feature type="binding site" evidence="12">
    <location>
        <position position="35"/>
    </location>
    <ligand>
        <name>S-adenosyl-L-methionine</name>
        <dbReference type="ChEBI" id="CHEBI:59789"/>
    </ligand>
</feature>
<organism evidence="14 15">
    <name type="scientific">Solimonas fluminis</name>
    <dbReference type="NCBI Taxonomy" id="2086571"/>
    <lineage>
        <taxon>Bacteria</taxon>
        <taxon>Pseudomonadati</taxon>
        <taxon>Pseudomonadota</taxon>
        <taxon>Gammaproteobacteria</taxon>
        <taxon>Nevskiales</taxon>
        <taxon>Nevskiaceae</taxon>
        <taxon>Solimonas</taxon>
    </lineage>
</organism>
<evidence type="ECO:0000256" key="7">
    <source>
        <dbReference type="ARBA" id="ARBA00023014"/>
    </source>
</evidence>
<feature type="binding site" evidence="12">
    <location>
        <position position="258"/>
    </location>
    <ligand>
        <name>[4Fe-4S] cluster</name>
        <dbReference type="ChEBI" id="CHEBI:49883"/>
        <label>2</label>
        <note>4Fe-4S-substrate</note>
    </ligand>
</feature>
<keyword evidence="9 12" id="KW-0501">Molybdenum cofactor biosynthesis</keyword>
<feature type="binding site" evidence="12">
    <location>
        <position position="75"/>
    </location>
    <ligand>
        <name>S-adenosyl-L-methionine</name>
        <dbReference type="ChEBI" id="CHEBI:59789"/>
    </ligand>
</feature>
<feature type="binding site" evidence="12">
    <location>
        <position position="71"/>
    </location>
    <ligand>
        <name>GTP</name>
        <dbReference type="ChEBI" id="CHEBI:37565"/>
    </ligand>
</feature>
<dbReference type="Gene3D" id="3.20.20.70">
    <property type="entry name" value="Aldolase class I"/>
    <property type="match status" value="1"/>
</dbReference>
<keyword evidence="3 12" id="KW-0949">S-adenosyl-L-methionine</keyword>
<evidence type="ECO:0000256" key="12">
    <source>
        <dbReference type="HAMAP-Rule" id="MF_01225"/>
    </source>
</evidence>
<feature type="binding site" evidence="12">
    <location>
        <position position="261"/>
    </location>
    <ligand>
        <name>[4Fe-4S] cluster</name>
        <dbReference type="ChEBI" id="CHEBI:49883"/>
        <label>2</label>
        <note>4Fe-4S-substrate</note>
    </ligand>
</feature>
<evidence type="ECO:0000256" key="10">
    <source>
        <dbReference type="ARBA" id="ARBA00023239"/>
    </source>
</evidence>
<dbReference type="EMBL" id="PSNW01000001">
    <property type="protein sequence ID" value="PPE75799.1"/>
    <property type="molecule type" value="Genomic_DNA"/>
</dbReference>
<dbReference type="GO" id="GO:0005525">
    <property type="term" value="F:GTP binding"/>
    <property type="evidence" value="ECO:0007669"/>
    <property type="project" value="UniProtKB-UniRule"/>
</dbReference>
<comment type="cofactor">
    <cofactor evidence="12">
        <name>[4Fe-4S] cluster</name>
        <dbReference type="ChEBI" id="CHEBI:49883"/>
    </cofactor>
    <text evidence="12">Binds 2 [4Fe-4S] clusters. Binds 1 [4Fe-4S] cluster coordinated with 3 cysteines and an exchangeable S-adenosyl-L-methionine and 1 [4Fe-4S] cluster coordinated with 3 cysteines and the GTP-derived substrate.</text>
</comment>
<keyword evidence="5 12" id="KW-0547">Nucleotide-binding</keyword>
<dbReference type="InterPro" id="IPR013483">
    <property type="entry name" value="MoaA"/>
</dbReference>
<keyword evidence="7 12" id="KW-0411">Iron-sulfur</keyword>
<dbReference type="GO" id="GO:0006777">
    <property type="term" value="P:Mo-molybdopterin cofactor biosynthetic process"/>
    <property type="evidence" value="ECO:0007669"/>
    <property type="project" value="UniProtKB-UniRule"/>
</dbReference>
<dbReference type="SMART" id="SM00729">
    <property type="entry name" value="Elp3"/>
    <property type="match status" value="1"/>
</dbReference>
<comment type="caution">
    <text evidence="14">The sequence shown here is derived from an EMBL/GenBank/DDBJ whole genome shotgun (WGS) entry which is preliminary data.</text>
</comment>
<dbReference type="SFLD" id="SFLDG01067">
    <property type="entry name" value="SPASM/twitch_domain_containing"/>
    <property type="match status" value="1"/>
</dbReference>
<evidence type="ECO:0000256" key="2">
    <source>
        <dbReference type="ARBA" id="ARBA00022485"/>
    </source>
</evidence>
<evidence type="ECO:0000256" key="3">
    <source>
        <dbReference type="ARBA" id="ARBA00022691"/>
    </source>
</evidence>
<dbReference type="NCBIfam" id="TIGR02666">
    <property type="entry name" value="moaA"/>
    <property type="match status" value="1"/>
</dbReference>
<dbReference type="GO" id="GO:0046872">
    <property type="term" value="F:metal ion binding"/>
    <property type="evidence" value="ECO:0007669"/>
    <property type="project" value="UniProtKB-KW"/>
</dbReference>
<dbReference type="GO" id="GO:0051539">
    <property type="term" value="F:4 iron, 4 sulfur cluster binding"/>
    <property type="evidence" value="ECO:0007669"/>
    <property type="project" value="UniProtKB-UniRule"/>
</dbReference>
<keyword evidence="4 12" id="KW-0479">Metal-binding</keyword>
<feature type="binding site" evidence="12">
    <location>
        <begin position="263"/>
        <end position="265"/>
    </location>
    <ligand>
        <name>GTP</name>
        <dbReference type="ChEBI" id="CHEBI:37565"/>
    </ligand>
</feature>
<evidence type="ECO:0000256" key="1">
    <source>
        <dbReference type="ARBA" id="ARBA00012167"/>
    </source>
</evidence>